<proteinExistence type="predicted"/>
<dbReference type="InterPro" id="IPR024069">
    <property type="entry name" value="AF2212-like_dom_sf"/>
</dbReference>
<protein>
    <submittedName>
        <fullName evidence="1">DUF104 domain-containing protein</fullName>
    </submittedName>
</protein>
<dbReference type="Gene3D" id="4.10.1150.10">
    <property type="entry name" value="AF2212/PG0164-like"/>
    <property type="match status" value="1"/>
</dbReference>
<dbReference type="Proteomes" id="UP001165986">
    <property type="component" value="Unassembled WGS sequence"/>
</dbReference>
<evidence type="ECO:0000313" key="2">
    <source>
        <dbReference type="Proteomes" id="UP001165986"/>
    </source>
</evidence>
<keyword evidence="2" id="KW-1185">Reference proteome</keyword>
<dbReference type="SUPFAM" id="SSF141694">
    <property type="entry name" value="AF2212/PG0164-like"/>
    <property type="match status" value="1"/>
</dbReference>
<gene>
    <name evidence="1" type="ORF">FNW02_15350</name>
</gene>
<reference evidence="1" key="1">
    <citation type="submission" date="2019-07" db="EMBL/GenBank/DDBJ databases">
        <title>Toxilogical consequences of a new and cryptic species of cyanobacteria (Komarekiella delphini-convector) recovered from the epidermis of a bottlenose dolphin and 1500 ft. in the air.</title>
        <authorList>
            <person name="Brown A.O."/>
            <person name="Dvorak P."/>
            <person name="Villanueva C.D."/>
            <person name="Foss A.J."/>
            <person name="Garvey A.D."/>
            <person name="Gibson Q.A."/>
            <person name="Johansen J.R."/>
            <person name="Casamatta D.A."/>
        </authorList>
    </citation>
    <scope>NUCLEOTIDE SEQUENCE</scope>
    <source>
        <strain evidence="1">SJRDD-AB1</strain>
    </source>
</reference>
<dbReference type="InterPro" id="IPR008203">
    <property type="entry name" value="AF2212-like"/>
</dbReference>
<dbReference type="RefSeq" id="WP_191758397.1">
    <property type="nucleotide sequence ID" value="NZ_VJXY01000015.1"/>
</dbReference>
<dbReference type="Pfam" id="PF01954">
    <property type="entry name" value="AF2212-like"/>
    <property type="match status" value="1"/>
</dbReference>
<dbReference type="AlphaFoldDB" id="A0AA40SY95"/>
<accession>A0AA40SY95</accession>
<comment type="caution">
    <text evidence="1">The sequence shown here is derived from an EMBL/GenBank/DDBJ whole genome shotgun (WGS) entry which is preliminary data.</text>
</comment>
<organism evidence="1 2">
    <name type="scientific">Komarekiella delphini-convector SJRDD-AB1</name>
    <dbReference type="NCBI Taxonomy" id="2593771"/>
    <lineage>
        <taxon>Bacteria</taxon>
        <taxon>Bacillati</taxon>
        <taxon>Cyanobacteriota</taxon>
        <taxon>Cyanophyceae</taxon>
        <taxon>Nostocales</taxon>
        <taxon>Nostocaceae</taxon>
        <taxon>Komarekiella</taxon>
        <taxon>Komarekiella delphini-convector</taxon>
    </lineage>
</organism>
<dbReference type="EMBL" id="VJXY01000015">
    <property type="protein sequence ID" value="MBD6617170.1"/>
    <property type="molecule type" value="Genomic_DNA"/>
</dbReference>
<name>A0AA40SY95_9NOST</name>
<evidence type="ECO:0000313" key="1">
    <source>
        <dbReference type="EMBL" id="MBD6617170.1"/>
    </source>
</evidence>
<sequence length="58" mass="6525">MPESQTIEAIYEDRVLRPLQTLTGVAEHSKVKITIEYQETLTHPLLQFAGIISDEEAA</sequence>